<keyword evidence="6" id="KW-0812">Transmembrane</keyword>
<dbReference type="GO" id="GO:0006465">
    <property type="term" value="P:signal peptide processing"/>
    <property type="evidence" value="ECO:0007669"/>
    <property type="project" value="InterPro"/>
</dbReference>
<feature type="active site" evidence="5">
    <location>
        <position position="82"/>
    </location>
</feature>
<evidence type="ECO:0000313" key="9">
    <source>
        <dbReference type="Proteomes" id="UP000231673"/>
    </source>
</evidence>
<evidence type="ECO:0000256" key="4">
    <source>
        <dbReference type="ARBA" id="ARBA00022801"/>
    </source>
</evidence>
<dbReference type="Proteomes" id="UP000231673">
    <property type="component" value="Unassembled WGS sequence"/>
</dbReference>
<evidence type="ECO:0000256" key="5">
    <source>
        <dbReference type="PIRSR" id="PIRSR600223-1"/>
    </source>
</evidence>
<dbReference type="PROSITE" id="PS00761">
    <property type="entry name" value="SPASE_I_3"/>
    <property type="match status" value="1"/>
</dbReference>
<dbReference type="EMBL" id="PFGW01000011">
    <property type="protein sequence ID" value="PIW74836.1"/>
    <property type="molecule type" value="Genomic_DNA"/>
</dbReference>
<keyword evidence="4 6" id="KW-0378">Hydrolase</keyword>
<accession>A0A2M7IE80</accession>
<proteinExistence type="inferred from homology"/>
<dbReference type="GO" id="GO:0009003">
    <property type="term" value="F:signal peptidase activity"/>
    <property type="evidence" value="ECO:0007669"/>
    <property type="project" value="UniProtKB-EC"/>
</dbReference>
<dbReference type="PANTHER" id="PTHR43390">
    <property type="entry name" value="SIGNAL PEPTIDASE I"/>
    <property type="match status" value="1"/>
</dbReference>
<dbReference type="InterPro" id="IPR036286">
    <property type="entry name" value="LexA/Signal_pep-like_sf"/>
</dbReference>
<dbReference type="PRINTS" id="PR00727">
    <property type="entry name" value="LEADERPTASE"/>
</dbReference>
<keyword evidence="6" id="KW-1133">Transmembrane helix</keyword>
<dbReference type="PANTHER" id="PTHR43390:SF1">
    <property type="entry name" value="CHLOROPLAST PROCESSING PEPTIDASE"/>
    <property type="match status" value="1"/>
</dbReference>
<evidence type="ECO:0000256" key="6">
    <source>
        <dbReference type="RuleBase" id="RU362042"/>
    </source>
</evidence>
<dbReference type="InterPro" id="IPR000223">
    <property type="entry name" value="Pept_S26A_signal_pept_1"/>
</dbReference>
<keyword evidence="6" id="KW-0472">Membrane</keyword>
<sequence length="172" mass="19891">MKKILLFVWETAKIVIVSLAIIIPVRYYLVQPFFVRGASMEPNFDNGQYLVINEIGYRIDQPKRGDVVVFNYPLDESQYYIKRIIGLPNEKIEIKDGAVFINDVALDESLYLPETIFTRGDMAVNLKNREYFVLGDNRQASSDSRQWGILPAKNIVGQVWLRAWPLNMAKIF</sequence>
<evidence type="ECO:0000256" key="1">
    <source>
        <dbReference type="ARBA" id="ARBA00000677"/>
    </source>
</evidence>
<evidence type="ECO:0000256" key="3">
    <source>
        <dbReference type="ARBA" id="ARBA00013208"/>
    </source>
</evidence>
<comment type="subcellular location">
    <subcellularLocation>
        <location evidence="6">Membrane</location>
        <topology evidence="6">Single-pass type II membrane protein</topology>
    </subcellularLocation>
</comment>
<dbReference type="GO" id="GO:0016020">
    <property type="term" value="C:membrane"/>
    <property type="evidence" value="ECO:0007669"/>
    <property type="project" value="UniProtKB-SubCell"/>
</dbReference>
<dbReference type="CDD" id="cd06530">
    <property type="entry name" value="S26_SPase_I"/>
    <property type="match status" value="1"/>
</dbReference>
<reference evidence="9" key="1">
    <citation type="submission" date="2017-09" db="EMBL/GenBank/DDBJ databases">
        <title>Depth-based differentiation of microbial function through sediment-hosted aquifers and enrichment of novel symbionts in the deep terrestrial subsurface.</title>
        <authorList>
            <person name="Probst A.J."/>
            <person name="Ladd B."/>
            <person name="Jarett J.K."/>
            <person name="Geller-Mcgrath D.E."/>
            <person name="Sieber C.M.K."/>
            <person name="Emerson J.B."/>
            <person name="Anantharaman K."/>
            <person name="Thomas B.C."/>
            <person name="Malmstrom R."/>
            <person name="Stieglmeier M."/>
            <person name="Klingl A."/>
            <person name="Woyke T."/>
            <person name="Ryan C.M."/>
            <person name="Banfield J.F."/>
        </authorList>
    </citation>
    <scope>NUCLEOTIDE SEQUENCE [LARGE SCALE GENOMIC DNA]</scope>
</reference>
<comment type="caution">
    <text evidence="8">The sequence shown here is derived from an EMBL/GenBank/DDBJ whole genome shotgun (WGS) entry which is preliminary data.</text>
</comment>
<feature type="domain" description="Peptidase S26" evidence="7">
    <location>
        <begin position="9"/>
        <end position="164"/>
    </location>
</feature>
<dbReference type="EC" id="3.4.21.89" evidence="3 6"/>
<evidence type="ECO:0000313" key="8">
    <source>
        <dbReference type="EMBL" id="PIW74836.1"/>
    </source>
</evidence>
<protein>
    <recommendedName>
        <fullName evidence="3 6">Signal peptidase I</fullName>
        <ecNumber evidence="3 6">3.4.21.89</ecNumber>
    </recommendedName>
</protein>
<comment type="similarity">
    <text evidence="2 6">Belongs to the peptidase S26 family.</text>
</comment>
<name>A0A2M7IE80_9BACT</name>
<dbReference type="NCBIfam" id="TIGR02227">
    <property type="entry name" value="sigpep_I_bact"/>
    <property type="match status" value="1"/>
</dbReference>
<dbReference type="AlphaFoldDB" id="A0A2M7IE80"/>
<gene>
    <name evidence="8" type="primary">lepB</name>
    <name evidence="8" type="ORF">CO003_00495</name>
</gene>
<dbReference type="GO" id="GO:0004252">
    <property type="term" value="F:serine-type endopeptidase activity"/>
    <property type="evidence" value="ECO:0007669"/>
    <property type="project" value="InterPro"/>
</dbReference>
<evidence type="ECO:0000256" key="2">
    <source>
        <dbReference type="ARBA" id="ARBA00009370"/>
    </source>
</evidence>
<feature type="transmembrane region" description="Helical" evidence="6">
    <location>
        <begin position="6"/>
        <end position="29"/>
    </location>
</feature>
<dbReference type="SUPFAM" id="SSF51306">
    <property type="entry name" value="LexA/Signal peptidase"/>
    <property type="match status" value="1"/>
</dbReference>
<comment type="catalytic activity">
    <reaction evidence="1 6">
        <text>Cleavage of hydrophobic, N-terminal signal or leader sequences from secreted and periplasmic proteins.</text>
        <dbReference type="EC" id="3.4.21.89"/>
    </reaction>
</comment>
<dbReference type="InterPro" id="IPR019533">
    <property type="entry name" value="Peptidase_S26"/>
</dbReference>
<dbReference type="InterPro" id="IPR019758">
    <property type="entry name" value="Pept_S26A_signal_pept_1_CS"/>
</dbReference>
<organism evidence="8 9">
    <name type="scientific">Candidatus Portnoybacteria bacterium CG_4_8_14_3_um_filter_44_15</name>
    <dbReference type="NCBI Taxonomy" id="1974803"/>
    <lineage>
        <taxon>Bacteria</taxon>
        <taxon>Candidatus Portnoyibacteriota</taxon>
    </lineage>
</organism>
<feature type="active site" evidence="5">
    <location>
        <position position="39"/>
    </location>
</feature>
<keyword evidence="6" id="KW-0645">Protease</keyword>
<dbReference type="Gene3D" id="2.10.109.10">
    <property type="entry name" value="Umud Fragment, subunit A"/>
    <property type="match status" value="1"/>
</dbReference>
<evidence type="ECO:0000259" key="7">
    <source>
        <dbReference type="Pfam" id="PF10502"/>
    </source>
</evidence>
<dbReference type="Pfam" id="PF10502">
    <property type="entry name" value="Peptidase_S26"/>
    <property type="match status" value="1"/>
</dbReference>